<dbReference type="PANTHER" id="PTHR46579:SF2">
    <property type="entry name" value="C2H2-TYPE DOMAIN-CONTAINING PROTEIN"/>
    <property type="match status" value="1"/>
</dbReference>
<feature type="region of interest" description="Disordered" evidence="1">
    <location>
        <begin position="79"/>
        <end position="125"/>
    </location>
</feature>
<dbReference type="PANTHER" id="PTHR46579">
    <property type="entry name" value="F5/8 TYPE C DOMAIN-CONTAINING PROTEIN-RELATED"/>
    <property type="match status" value="1"/>
</dbReference>
<evidence type="ECO:0000313" key="3">
    <source>
        <dbReference type="Proteomes" id="UP001148786"/>
    </source>
</evidence>
<dbReference type="EMBL" id="JANKHO010000750">
    <property type="protein sequence ID" value="KAJ3506586.1"/>
    <property type="molecule type" value="Genomic_DNA"/>
</dbReference>
<accession>A0A9W8MSC2</accession>
<name>A0A9W8MSC2_9AGAR</name>
<dbReference type="InterPro" id="IPR004242">
    <property type="entry name" value="Transposase_21"/>
</dbReference>
<dbReference type="OrthoDB" id="3248986at2759"/>
<proteinExistence type="predicted"/>
<gene>
    <name evidence="2" type="ORF">NLJ89_g6792</name>
</gene>
<comment type="caution">
    <text evidence="2">The sequence shown here is derived from an EMBL/GenBank/DDBJ whole genome shotgun (WGS) entry which is preliminary data.</text>
</comment>
<evidence type="ECO:0000256" key="1">
    <source>
        <dbReference type="SAM" id="MobiDB-lite"/>
    </source>
</evidence>
<keyword evidence="3" id="KW-1185">Reference proteome</keyword>
<organism evidence="2 3">
    <name type="scientific">Agrocybe chaxingu</name>
    <dbReference type="NCBI Taxonomy" id="84603"/>
    <lineage>
        <taxon>Eukaryota</taxon>
        <taxon>Fungi</taxon>
        <taxon>Dikarya</taxon>
        <taxon>Basidiomycota</taxon>
        <taxon>Agaricomycotina</taxon>
        <taxon>Agaricomycetes</taxon>
        <taxon>Agaricomycetidae</taxon>
        <taxon>Agaricales</taxon>
        <taxon>Agaricineae</taxon>
        <taxon>Strophariaceae</taxon>
        <taxon>Agrocybe</taxon>
    </lineage>
</organism>
<dbReference type="Proteomes" id="UP001148786">
    <property type="component" value="Unassembled WGS sequence"/>
</dbReference>
<sequence length="1062" mass="121348">MAPHIHSGRLVNQRWLLLPEPQLFCQCRECINYQRYDEATNEIIRGQIIPRQLWKEHQKEEQCRCEALMRLAHEKAELDSLKPPAHVSDPSQPETGVGKASKQASHPPTLPARFGNLPTTHGQPTPKVDEGAFYFSLLLTPQHTTMVVCPKCFCTYTFDPATPESFPPFCVHKKTPGSQKCGRRLRRQAPSDSPVCEFIRQNIFQWCGRMYSRPDIEKLLDEYPKIAQATNPGELKDIWDGSVLKGFVGPDGKLFLQSNRDEGHLVFGLNMDGFNPYGNREAGKKTSIGGMYLVCFNLPPECRYLVENTLLVGIIPGLNEPSTDEVNHFLRPLVDDFLSLWTTGVFLSKTPRCPGGRLVRCALIPLICDLPAARRASGLSSHSSRHLCSECNLLAEDVDNLDPETWPKRTLSDHLAHANQWKEAKTEHQRKNLVTEHGIRWSELLRLPYWDPTKHIAVDSMHGFYLRILHRHIRQVWNMDVEVEDGDGRPLFSTENKAPELDFDYAEHILRHGSTDQLAGLPLASLRHLCSKANLNYGDHPKKLVQQLRRYRITQGWFGEDDIIIPPLDGDQADSSSPSISSQQPATALTYTEFLANAYNSYSNSALRGLKKAFLLSICAIRFKKFAASDYQDLKKPEIANMLVEERIQQQAEEAPTDQEPTLRAGKKSSVLGKAMLEAIREDMSKLNLPSWTTRAPKHPGEVRWGKFKADEWKSFCLVNLPITLVRLWGSKPRESRYYKMLQNYMDLITAVKLVNLRTVTEQHISTYETCMRRYLVGLRDLYPSTPITPYQHLSLHFPDLLRRFGPTHSWRCYAFERYNGIIQHIPSNNKFGEMEKTKFKRFCQMQNLRALFSECQIPKVAQSIIETFEAHFQVDIRGTLSSETSRPRGPHSIWYIEAVQWDTKAGGSLFQSLQNLIHSLSPIAGSGYIPNRIRLLQGLDRNGQLFECRPKLNNANILFQKPGTDELAVGVIDFLFLHTRVHGLDERRMEAFAVVLEYELLSAQDSLVDPFISFPHVGGYLRYDRLRQLAILIPFKNIVAHVGWSMLVIPEIEQLVYIFYL</sequence>
<evidence type="ECO:0008006" key="4">
    <source>
        <dbReference type="Google" id="ProtNLM"/>
    </source>
</evidence>
<dbReference type="Pfam" id="PF02992">
    <property type="entry name" value="Transposase_21"/>
    <property type="match status" value="1"/>
</dbReference>
<evidence type="ECO:0000313" key="2">
    <source>
        <dbReference type="EMBL" id="KAJ3506586.1"/>
    </source>
</evidence>
<reference evidence="2" key="1">
    <citation type="submission" date="2022-07" db="EMBL/GenBank/DDBJ databases">
        <title>Genome Sequence of Agrocybe chaxingu.</title>
        <authorList>
            <person name="Buettner E."/>
        </authorList>
    </citation>
    <scope>NUCLEOTIDE SEQUENCE</scope>
    <source>
        <strain evidence="2">MP-N11</strain>
    </source>
</reference>
<protein>
    <recommendedName>
        <fullName evidence="4">DUF4218 domain-containing protein</fullName>
    </recommendedName>
</protein>
<dbReference type="AlphaFoldDB" id="A0A9W8MSC2"/>